<proteinExistence type="predicted"/>
<keyword evidence="3" id="KW-1185">Reference proteome</keyword>
<dbReference type="EMBL" id="MBFT01000461">
    <property type="protein sequence ID" value="PVU90825.1"/>
    <property type="molecule type" value="Genomic_DNA"/>
</dbReference>
<evidence type="ECO:0000313" key="3">
    <source>
        <dbReference type="Proteomes" id="UP000245699"/>
    </source>
</evidence>
<feature type="transmembrane region" description="Helical" evidence="1">
    <location>
        <begin position="35"/>
        <end position="62"/>
    </location>
</feature>
<dbReference type="AlphaFoldDB" id="A0A2T9YET5"/>
<sequence length="200" mass="22616">MEKALQNEQEICLPFTKDEVEIMRAMWIRETKKKYGIAIGIISVVCAIIIGTGIYIFGFGVFNNLNKLTGTQKALFVLYFAFLFTTLGLIYFVNKRYKKITKILENPQTHPGVILSGKIHDIKMDNEDDEISFYSKRSTNSLTIPNCVLNTSGKSIDFLDGCLDEKVFNKFEIDFVGISAFDIPKASIPPKAFNKSFVTK</sequence>
<feature type="transmembrane region" description="Helical" evidence="1">
    <location>
        <begin position="74"/>
        <end position="93"/>
    </location>
</feature>
<organism evidence="2 3">
    <name type="scientific">Furculomyces boomerangus</name>
    <dbReference type="NCBI Taxonomy" id="61424"/>
    <lineage>
        <taxon>Eukaryota</taxon>
        <taxon>Fungi</taxon>
        <taxon>Fungi incertae sedis</taxon>
        <taxon>Zoopagomycota</taxon>
        <taxon>Kickxellomycotina</taxon>
        <taxon>Harpellomycetes</taxon>
        <taxon>Harpellales</taxon>
        <taxon>Harpellaceae</taxon>
        <taxon>Furculomyces</taxon>
    </lineage>
</organism>
<evidence type="ECO:0000313" key="2">
    <source>
        <dbReference type="EMBL" id="PVU90825.1"/>
    </source>
</evidence>
<accession>A0A2T9YET5</accession>
<gene>
    <name evidence="2" type="ORF">BB559_004425</name>
</gene>
<name>A0A2T9YET5_9FUNG</name>
<keyword evidence="1" id="KW-0812">Transmembrane</keyword>
<dbReference type="Proteomes" id="UP000245699">
    <property type="component" value="Unassembled WGS sequence"/>
</dbReference>
<reference evidence="2 3" key="1">
    <citation type="journal article" date="2018" name="MBio">
        <title>Comparative Genomics Reveals the Core Gene Toolbox for the Fungus-Insect Symbiosis.</title>
        <authorList>
            <person name="Wang Y."/>
            <person name="Stata M."/>
            <person name="Wang W."/>
            <person name="Stajich J.E."/>
            <person name="White M.M."/>
            <person name="Moncalvo J.M."/>
        </authorList>
    </citation>
    <scope>NUCLEOTIDE SEQUENCE [LARGE SCALE GENOMIC DNA]</scope>
    <source>
        <strain evidence="2 3">AUS-77-4</strain>
    </source>
</reference>
<keyword evidence="1" id="KW-1133">Transmembrane helix</keyword>
<keyword evidence="1" id="KW-0472">Membrane</keyword>
<evidence type="ECO:0000256" key="1">
    <source>
        <dbReference type="SAM" id="Phobius"/>
    </source>
</evidence>
<comment type="caution">
    <text evidence="2">The sequence shown here is derived from an EMBL/GenBank/DDBJ whole genome shotgun (WGS) entry which is preliminary data.</text>
</comment>
<protein>
    <submittedName>
        <fullName evidence="2">Uncharacterized protein</fullName>
    </submittedName>
</protein>